<protein>
    <submittedName>
        <fullName evidence="2">Protein LYK5</fullName>
    </submittedName>
</protein>
<accession>A0A438IZW6</accession>
<dbReference type="InterPro" id="IPR052611">
    <property type="entry name" value="Plant_RLK_LysM"/>
</dbReference>
<dbReference type="InterPro" id="IPR018392">
    <property type="entry name" value="LysM"/>
</dbReference>
<gene>
    <name evidence="2" type="primary">LYK5_0</name>
    <name evidence="2" type="ORF">CK203_028315</name>
</gene>
<sequence>MVGHRSGVGSDSLLPHLSVKVCIWKWRRVSTVLSTLYLGGGGAGWYSSSGSGYQQLRPNNPTSTTASLTVKTTSRRRMYSSATAPDHAFPTAPSDLPLPMTPHAPYPLLNSDPAQIASINQVSVDDKIPLHRSLIVPVNCSDTYFSIANNIYHGLTTCQALKAQNPSHNSSGYLSEDMDLLIPLRCACPVDVLISSGYNYFLSYIINMGKTISSIAQTFHVEKWTIYAANNLPYSDEQIFSSTALLVPLKDPPTAFHTRRTSNCVPNDALGQPHSQMIRAQFRSSSSRSVSGHRITASAIAAIGSKIFCIGDVASPMVRLAGSVDTWAKSANWAGVFYPVSGRRRVY</sequence>
<proteinExistence type="predicted"/>
<dbReference type="InterPro" id="IPR056562">
    <property type="entry name" value="LysM2_CERK1_LYK3_4_5"/>
</dbReference>
<dbReference type="InterPro" id="IPR056563">
    <property type="entry name" value="LysM3_LYK4_5"/>
</dbReference>
<dbReference type="PANTHER" id="PTHR45927">
    <property type="entry name" value="LYSM-DOMAIN RECEPTOR-LIKE KINASE-RELATED"/>
    <property type="match status" value="1"/>
</dbReference>
<dbReference type="AlphaFoldDB" id="A0A438IZW6"/>
<dbReference type="PANTHER" id="PTHR45927:SF6">
    <property type="entry name" value="PROTEIN LYK5"/>
    <property type="match status" value="1"/>
</dbReference>
<name>A0A438IZW6_VITVI</name>
<organism evidence="2 3">
    <name type="scientific">Vitis vinifera</name>
    <name type="common">Grape</name>
    <dbReference type="NCBI Taxonomy" id="29760"/>
    <lineage>
        <taxon>Eukaryota</taxon>
        <taxon>Viridiplantae</taxon>
        <taxon>Streptophyta</taxon>
        <taxon>Embryophyta</taxon>
        <taxon>Tracheophyta</taxon>
        <taxon>Spermatophyta</taxon>
        <taxon>Magnoliopsida</taxon>
        <taxon>eudicotyledons</taxon>
        <taxon>Gunneridae</taxon>
        <taxon>Pentapetalae</taxon>
        <taxon>rosids</taxon>
        <taxon>Vitales</taxon>
        <taxon>Vitaceae</taxon>
        <taxon>Viteae</taxon>
        <taxon>Vitis</taxon>
    </lineage>
</organism>
<dbReference type="Pfam" id="PF23473">
    <property type="entry name" value="LysM3_LYK4_5"/>
    <property type="match status" value="1"/>
</dbReference>
<dbReference type="EMBL" id="QGNW01000071">
    <property type="protein sequence ID" value="RVX02243.1"/>
    <property type="molecule type" value="Genomic_DNA"/>
</dbReference>
<dbReference type="PROSITE" id="PS51782">
    <property type="entry name" value="LYSM"/>
    <property type="match status" value="1"/>
</dbReference>
<evidence type="ECO:0000313" key="3">
    <source>
        <dbReference type="Proteomes" id="UP000288805"/>
    </source>
</evidence>
<comment type="caution">
    <text evidence="2">The sequence shown here is derived from an EMBL/GenBank/DDBJ whole genome shotgun (WGS) entry which is preliminary data.</text>
</comment>
<evidence type="ECO:0000259" key="1">
    <source>
        <dbReference type="PROSITE" id="PS51782"/>
    </source>
</evidence>
<dbReference type="Pfam" id="PF23472">
    <property type="entry name" value="LysM2_CERK1_LYK3_4_5"/>
    <property type="match status" value="1"/>
</dbReference>
<dbReference type="Proteomes" id="UP000288805">
    <property type="component" value="Unassembled WGS sequence"/>
</dbReference>
<reference evidence="2 3" key="1">
    <citation type="journal article" date="2018" name="PLoS Genet.">
        <title>Population sequencing reveals clonal diversity and ancestral inbreeding in the grapevine cultivar Chardonnay.</title>
        <authorList>
            <person name="Roach M.J."/>
            <person name="Johnson D.L."/>
            <person name="Bohlmann J."/>
            <person name="van Vuuren H.J."/>
            <person name="Jones S.J."/>
            <person name="Pretorius I.S."/>
            <person name="Schmidt S.A."/>
            <person name="Borneman A.R."/>
        </authorList>
    </citation>
    <scope>NUCLEOTIDE SEQUENCE [LARGE SCALE GENOMIC DNA]</scope>
    <source>
        <strain evidence="3">cv. Chardonnay</strain>
        <tissue evidence="2">Leaf</tissue>
    </source>
</reference>
<evidence type="ECO:0000313" key="2">
    <source>
        <dbReference type="EMBL" id="RVX02243.1"/>
    </source>
</evidence>
<feature type="domain" description="LysM" evidence="1">
    <location>
        <begin position="202"/>
        <end position="247"/>
    </location>
</feature>